<dbReference type="RefSeq" id="XP_021871002.1">
    <property type="nucleotide sequence ID" value="XM_022018328.1"/>
</dbReference>
<feature type="compositionally biased region" description="Polar residues" evidence="1">
    <location>
        <begin position="96"/>
        <end position="110"/>
    </location>
</feature>
<dbReference type="GeneID" id="33560137"/>
<evidence type="ECO:0000313" key="3">
    <source>
        <dbReference type="Proteomes" id="UP000193218"/>
    </source>
</evidence>
<keyword evidence="3" id="KW-1185">Reference proteome</keyword>
<feature type="compositionally biased region" description="Basic and acidic residues" evidence="1">
    <location>
        <begin position="1"/>
        <end position="10"/>
    </location>
</feature>
<evidence type="ECO:0000256" key="1">
    <source>
        <dbReference type="SAM" id="MobiDB-lite"/>
    </source>
</evidence>
<gene>
    <name evidence="2" type="ORF">BD324DRAFT_651407</name>
</gene>
<dbReference type="AlphaFoldDB" id="A0A1Y1UFV5"/>
<evidence type="ECO:0000313" key="2">
    <source>
        <dbReference type="EMBL" id="ORX36933.1"/>
    </source>
</evidence>
<dbReference type="EMBL" id="NBSH01000007">
    <property type="protein sequence ID" value="ORX36933.1"/>
    <property type="molecule type" value="Genomic_DNA"/>
</dbReference>
<accession>A0A1Y1UFV5</accession>
<name>A0A1Y1UFV5_9TREE</name>
<organism evidence="2 3">
    <name type="scientific">Kockovaella imperatae</name>
    <dbReference type="NCBI Taxonomy" id="4999"/>
    <lineage>
        <taxon>Eukaryota</taxon>
        <taxon>Fungi</taxon>
        <taxon>Dikarya</taxon>
        <taxon>Basidiomycota</taxon>
        <taxon>Agaricomycotina</taxon>
        <taxon>Tremellomycetes</taxon>
        <taxon>Tremellales</taxon>
        <taxon>Cuniculitremaceae</taxon>
        <taxon>Kockovaella</taxon>
    </lineage>
</organism>
<reference evidence="2 3" key="1">
    <citation type="submission" date="2017-03" db="EMBL/GenBank/DDBJ databases">
        <title>Widespread Adenine N6-methylation of Active Genes in Fungi.</title>
        <authorList>
            <consortium name="DOE Joint Genome Institute"/>
            <person name="Mondo S.J."/>
            <person name="Dannebaum R.O."/>
            <person name="Kuo R.C."/>
            <person name="Louie K.B."/>
            <person name="Bewick A.J."/>
            <person name="Labutti K."/>
            <person name="Haridas S."/>
            <person name="Kuo A."/>
            <person name="Salamov A."/>
            <person name="Ahrendt S.R."/>
            <person name="Lau R."/>
            <person name="Bowen B.P."/>
            <person name="Lipzen A."/>
            <person name="Sullivan W."/>
            <person name="Andreopoulos W.B."/>
            <person name="Clum A."/>
            <person name="Lindquist E."/>
            <person name="Daum C."/>
            <person name="Northen T.R."/>
            <person name="Ramamoorthy G."/>
            <person name="Schmitz R.J."/>
            <person name="Gryganskyi A."/>
            <person name="Culley D."/>
            <person name="Magnuson J."/>
            <person name="James T.Y."/>
            <person name="O'Malley M.A."/>
            <person name="Stajich J.E."/>
            <person name="Spatafora J.W."/>
            <person name="Visel A."/>
            <person name="Grigoriev I.V."/>
        </authorList>
    </citation>
    <scope>NUCLEOTIDE SEQUENCE [LARGE SCALE GENOMIC DNA]</scope>
    <source>
        <strain evidence="2 3">NRRL Y-17943</strain>
    </source>
</reference>
<dbReference type="InParanoid" id="A0A1Y1UFV5"/>
<feature type="compositionally biased region" description="Polar residues" evidence="1">
    <location>
        <begin position="43"/>
        <end position="65"/>
    </location>
</feature>
<sequence length="110" mass="11869">MSSESSHEFDDQSWVEVGKKDYTETPPSEPENFVDAEERSGEENGTPSQTGDTEQSSSIAGSTIESDAEPPSVAETQKADELTDTQQGEADAVNGASETSKQRTYASFFH</sequence>
<comment type="caution">
    <text evidence="2">The sequence shown here is derived from an EMBL/GenBank/DDBJ whole genome shotgun (WGS) entry which is preliminary data.</text>
</comment>
<feature type="region of interest" description="Disordered" evidence="1">
    <location>
        <begin position="1"/>
        <end position="110"/>
    </location>
</feature>
<proteinExistence type="predicted"/>
<dbReference type="Proteomes" id="UP000193218">
    <property type="component" value="Unassembled WGS sequence"/>
</dbReference>
<protein>
    <submittedName>
        <fullName evidence="2">Uncharacterized protein</fullName>
    </submittedName>
</protein>